<feature type="transmembrane region" description="Helical" evidence="1">
    <location>
        <begin position="38"/>
        <end position="56"/>
    </location>
</feature>
<protein>
    <submittedName>
        <fullName evidence="2">Uncharacterized protein</fullName>
    </submittedName>
</protein>
<accession>A0A9X2JIK9</accession>
<dbReference type="Proteomes" id="UP001155241">
    <property type="component" value="Unassembled WGS sequence"/>
</dbReference>
<keyword evidence="1" id="KW-0812">Transmembrane</keyword>
<evidence type="ECO:0000313" key="3">
    <source>
        <dbReference type="Proteomes" id="UP001155241"/>
    </source>
</evidence>
<keyword evidence="1" id="KW-0472">Membrane</keyword>
<feature type="transmembrane region" description="Helical" evidence="1">
    <location>
        <begin position="92"/>
        <end position="112"/>
    </location>
</feature>
<dbReference type="RefSeq" id="WP_252854792.1">
    <property type="nucleotide sequence ID" value="NZ_JAMXLR010000077.1"/>
</dbReference>
<gene>
    <name evidence="2" type="ORF">NG895_22505</name>
</gene>
<dbReference type="AlphaFoldDB" id="A0A9X2JIK9"/>
<name>A0A9X2JIK9_9BACT</name>
<proteinExistence type="predicted"/>
<keyword evidence="1" id="KW-1133">Transmembrane helix</keyword>
<evidence type="ECO:0000313" key="2">
    <source>
        <dbReference type="EMBL" id="MCO6046677.1"/>
    </source>
</evidence>
<dbReference type="EMBL" id="JAMXLR010000077">
    <property type="protein sequence ID" value="MCO6046677.1"/>
    <property type="molecule type" value="Genomic_DNA"/>
</dbReference>
<keyword evidence="3" id="KW-1185">Reference proteome</keyword>
<sequence length="149" mass="16705">MAAAGDVLIAAKVYCGQRVQANTVSLELRYATIEGMRFTIRSILVLTAGTALWLTLLVHVPQVAVIIAALFAAFGLFWAARLVPRGRARDAMFVLGVLWSYFTSYLLAIALWPRNPPEVVDALYTFSFDWLRHTPMDPLLEWYFHVCGV</sequence>
<organism evidence="2 3">
    <name type="scientific">Aeoliella straminimaris</name>
    <dbReference type="NCBI Taxonomy" id="2954799"/>
    <lineage>
        <taxon>Bacteria</taxon>
        <taxon>Pseudomonadati</taxon>
        <taxon>Planctomycetota</taxon>
        <taxon>Planctomycetia</taxon>
        <taxon>Pirellulales</taxon>
        <taxon>Lacipirellulaceae</taxon>
        <taxon>Aeoliella</taxon>
    </lineage>
</organism>
<comment type="caution">
    <text evidence="2">The sequence shown here is derived from an EMBL/GenBank/DDBJ whole genome shotgun (WGS) entry which is preliminary data.</text>
</comment>
<feature type="transmembrane region" description="Helical" evidence="1">
    <location>
        <begin position="62"/>
        <end position="80"/>
    </location>
</feature>
<reference evidence="2" key="1">
    <citation type="submission" date="2022-06" db="EMBL/GenBank/DDBJ databases">
        <title>Aeoliella straminimaris, a novel planctomycete from sediments.</title>
        <authorList>
            <person name="Vitorino I.R."/>
            <person name="Lage O.M."/>
        </authorList>
    </citation>
    <scope>NUCLEOTIDE SEQUENCE</scope>
    <source>
        <strain evidence="2">ICT_H6.2</strain>
    </source>
</reference>
<evidence type="ECO:0000256" key="1">
    <source>
        <dbReference type="SAM" id="Phobius"/>
    </source>
</evidence>